<proteinExistence type="predicted"/>
<protein>
    <submittedName>
        <fullName evidence="2">Uncharacterized protein</fullName>
    </submittedName>
</protein>
<sequence>MRIIRGSHSGRREYRRCLCWRHCAVIAPSLVKELAKTASKNVENWPRNREKAGEICQKTGVQKVQKRKILDDSSTVKYFGCGLLQTSKNPHTDQIM</sequence>
<keyword evidence="1" id="KW-1185">Reference proteome</keyword>
<dbReference type="Proteomes" id="UP000887565">
    <property type="component" value="Unplaced"/>
</dbReference>
<evidence type="ECO:0000313" key="1">
    <source>
        <dbReference type="Proteomes" id="UP000887565"/>
    </source>
</evidence>
<name>A0A915JPG7_ROMCU</name>
<evidence type="ECO:0000313" key="2">
    <source>
        <dbReference type="WBParaSite" id="nRc.2.0.1.t28105-RA"/>
    </source>
</evidence>
<organism evidence="1 2">
    <name type="scientific">Romanomermis culicivorax</name>
    <name type="common">Nematode worm</name>
    <dbReference type="NCBI Taxonomy" id="13658"/>
    <lineage>
        <taxon>Eukaryota</taxon>
        <taxon>Metazoa</taxon>
        <taxon>Ecdysozoa</taxon>
        <taxon>Nematoda</taxon>
        <taxon>Enoplea</taxon>
        <taxon>Dorylaimia</taxon>
        <taxon>Mermithida</taxon>
        <taxon>Mermithoidea</taxon>
        <taxon>Mermithidae</taxon>
        <taxon>Romanomermis</taxon>
    </lineage>
</organism>
<accession>A0A915JPG7</accession>
<dbReference type="AlphaFoldDB" id="A0A915JPG7"/>
<dbReference type="WBParaSite" id="nRc.2.0.1.t28105-RA">
    <property type="protein sequence ID" value="nRc.2.0.1.t28105-RA"/>
    <property type="gene ID" value="nRc.2.0.1.g28105"/>
</dbReference>
<reference evidence="2" key="1">
    <citation type="submission" date="2022-11" db="UniProtKB">
        <authorList>
            <consortium name="WormBaseParasite"/>
        </authorList>
    </citation>
    <scope>IDENTIFICATION</scope>
</reference>